<name>A0A446CIY5_9BURK</name>
<proteinExistence type="inferred from homology"/>
<protein>
    <recommendedName>
        <fullName evidence="5">Tripartite tricarboxylate transporter family receptor</fullName>
    </recommendedName>
</protein>
<dbReference type="Pfam" id="PF03401">
    <property type="entry name" value="TctC"/>
    <property type="match status" value="1"/>
</dbReference>
<feature type="chain" id="PRO_5019411181" description="Tripartite tricarboxylate transporter family receptor" evidence="2">
    <location>
        <begin position="30"/>
        <end position="336"/>
    </location>
</feature>
<evidence type="ECO:0008006" key="5">
    <source>
        <dbReference type="Google" id="ProtNLM"/>
    </source>
</evidence>
<evidence type="ECO:0000313" key="4">
    <source>
        <dbReference type="Proteomes" id="UP000289465"/>
    </source>
</evidence>
<accession>A0A446CIY5</accession>
<dbReference type="Proteomes" id="UP000289465">
    <property type="component" value="Unassembled WGS sequence"/>
</dbReference>
<evidence type="ECO:0000256" key="1">
    <source>
        <dbReference type="ARBA" id="ARBA00006987"/>
    </source>
</evidence>
<dbReference type="PANTHER" id="PTHR42928:SF5">
    <property type="entry name" value="BLR1237 PROTEIN"/>
    <property type="match status" value="1"/>
</dbReference>
<dbReference type="InterPro" id="IPR005064">
    <property type="entry name" value="BUG"/>
</dbReference>
<evidence type="ECO:0000256" key="2">
    <source>
        <dbReference type="SAM" id="SignalP"/>
    </source>
</evidence>
<dbReference type="AlphaFoldDB" id="A0A446CIY5"/>
<gene>
    <name evidence="3" type="ORF">AVE30378_02761</name>
</gene>
<dbReference type="Gene3D" id="3.40.190.150">
    <property type="entry name" value="Bordetella uptake gene, domain 1"/>
    <property type="match status" value="1"/>
</dbReference>
<dbReference type="EMBL" id="UFQC01000013">
    <property type="protein sequence ID" value="SSW67877.1"/>
    <property type="molecule type" value="Genomic_DNA"/>
</dbReference>
<dbReference type="PANTHER" id="PTHR42928">
    <property type="entry name" value="TRICARBOXYLATE-BINDING PROTEIN"/>
    <property type="match status" value="1"/>
</dbReference>
<dbReference type="PIRSF" id="PIRSF017082">
    <property type="entry name" value="YflP"/>
    <property type="match status" value="1"/>
</dbReference>
<reference evidence="3 4" key="1">
    <citation type="submission" date="2018-07" db="EMBL/GenBank/DDBJ databases">
        <authorList>
            <person name="Peeters C."/>
        </authorList>
    </citation>
    <scope>NUCLEOTIDE SEQUENCE [LARGE SCALE GENOMIC DNA]</scope>
    <source>
        <strain evidence="3 4">LMG 30378</strain>
    </source>
</reference>
<comment type="similarity">
    <text evidence="1">Belongs to the UPF0065 (bug) family.</text>
</comment>
<organism evidence="3 4">
    <name type="scientific">Achromobacter veterisilvae</name>
    <dbReference type="NCBI Taxonomy" id="2069367"/>
    <lineage>
        <taxon>Bacteria</taxon>
        <taxon>Pseudomonadati</taxon>
        <taxon>Pseudomonadota</taxon>
        <taxon>Betaproteobacteria</taxon>
        <taxon>Burkholderiales</taxon>
        <taxon>Alcaligenaceae</taxon>
        <taxon>Achromobacter</taxon>
    </lineage>
</organism>
<evidence type="ECO:0000313" key="3">
    <source>
        <dbReference type="EMBL" id="SSW67877.1"/>
    </source>
</evidence>
<dbReference type="PROSITE" id="PS51257">
    <property type="entry name" value="PROKAR_LIPOPROTEIN"/>
    <property type="match status" value="1"/>
</dbReference>
<sequence>MHKKQYWKPRVFRQMAAAAAVAACGYSYAATAAAETFPNRPITLTVPYEPGATTDLIARAMGERMARELQSPVVVENKTGGNGIIAALHVSRSKADGYSFMLASDSTAVLNPLLYKKLSYSPDKDLTPIGLVSDLPLVMLVNTSLPARDLKEFVAYAHAHPGKLNFSSTGIGGTFHLSGELFNQMAGIQMTHVPYKGGAPAMQALVAKEVQALFGVVGSALPQIKAGNVRALAVASKERLPMLPDVPTFAELGYPNFIVTVRYGFMAPAATPPDRISTLSAAMNTALNDPDFRKKFGDLGFVLPAKSSPQDYAALIQADRKMWADVIEAKNISLDN</sequence>
<dbReference type="Gene3D" id="3.40.190.10">
    <property type="entry name" value="Periplasmic binding protein-like II"/>
    <property type="match status" value="1"/>
</dbReference>
<keyword evidence="2" id="KW-0732">Signal</keyword>
<dbReference type="SUPFAM" id="SSF53850">
    <property type="entry name" value="Periplasmic binding protein-like II"/>
    <property type="match status" value="1"/>
</dbReference>
<dbReference type="InterPro" id="IPR042100">
    <property type="entry name" value="Bug_dom1"/>
</dbReference>
<dbReference type="CDD" id="cd07012">
    <property type="entry name" value="PBP2_Bug_TTT"/>
    <property type="match status" value="1"/>
</dbReference>
<feature type="signal peptide" evidence="2">
    <location>
        <begin position="1"/>
        <end position="29"/>
    </location>
</feature>